<comment type="pathway">
    <text evidence="2 14">Cofactor biosynthesis; FMN biosynthesis; FMN from riboflavin (ATP route): step 1/1.</text>
</comment>
<dbReference type="InterPro" id="IPR015864">
    <property type="entry name" value="FAD_synthase"/>
</dbReference>
<comment type="pathway">
    <text evidence="1 14">Cofactor biosynthesis; FAD biosynthesis; FAD from FMN: step 1/1.</text>
</comment>
<keyword evidence="9 14" id="KW-0274">FAD</keyword>
<dbReference type="NCBIfam" id="TIGR00083">
    <property type="entry name" value="ribF"/>
    <property type="match status" value="1"/>
</dbReference>
<organism evidence="15 16">
    <name type="scientific">Capsulimonas corticalis</name>
    <dbReference type="NCBI Taxonomy" id="2219043"/>
    <lineage>
        <taxon>Bacteria</taxon>
        <taxon>Bacillati</taxon>
        <taxon>Armatimonadota</taxon>
        <taxon>Armatimonadia</taxon>
        <taxon>Capsulimonadales</taxon>
        <taxon>Capsulimonadaceae</taxon>
        <taxon>Capsulimonas</taxon>
    </lineage>
</organism>
<evidence type="ECO:0000313" key="15">
    <source>
        <dbReference type="EMBL" id="BDI32260.1"/>
    </source>
</evidence>
<evidence type="ECO:0000256" key="8">
    <source>
        <dbReference type="ARBA" id="ARBA00022777"/>
    </source>
</evidence>
<evidence type="ECO:0000256" key="3">
    <source>
        <dbReference type="ARBA" id="ARBA00022630"/>
    </source>
</evidence>
<evidence type="ECO:0000256" key="14">
    <source>
        <dbReference type="PIRNR" id="PIRNR004491"/>
    </source>
</evidence>
<evidence type="ECO:0000256" key="1">
    <source>
        <dbReference type="ARBA" id="ARBA00004726"/>
    </source>
</evidence>
<dbReference type="Gene3D" id="2.40.30.30">
    <property type="entry name" value="Riboflavin kinase-like"/>
    <property type="match status" value="1"/>
</dbReference>
<dbReference type="EMBL" id="AP025739">
    <property type="protein sequence ID" value="BDI32260.1"/>
    <property type="molecule type" value="Genomic_DNA"/>
</dbReference>
<dbReference type="InterPro" id="IPR014729">
    <property type="entry name" value="Rossmann-like_a/b/a_fold"/>
</dbReference>
<dbReference type="EC" id="2.7.7.2" evidence="14"/>
<dbReference type="InterPro" id="IPR023465">
    <property type="entry name" value="Riboflavin_kinase_dom_sf"/>
</dbReference>
<sequence length="314" mass="33811">MKVIQGLDSQDLPLSNTVVAIGVFDGVHRGHQEIFHQTAREARSLQATPTILTFDIHPSQLLAPHSAPGLISTLDQRVGLIRKYGEIEAVLIAPFTREFASLSPLRFVEDILIGALGARHILVGADFHYGRNRAGTISTLLSEGAERGFAVTIVPPVLYQGARISSTLVREALAVGDVVAAADLMGHPFVYSGVVVEGKKLGRTIGYPTANLAPVEAEQIAPANGIYAGIAYLEGGRQARAAVSVGSNPTTDSDGRRKIEAYLMNGFQDDLYGQRVDLEFRQKLRDEQKFASLDDLTAQIARDVEDAEALLSQA</sequence>
<dbReference type="RefSeq" id="WP_119322050.1">
    <property type="nucleotide sequence ID" value="NZ_AP025739.1"/>
</dbReference>
<evidence type="ECO:0000256" key="12">
    <source>
        <dbReference type="ARBA" id="ARBA00047880"/>
    </source>
</evidence>
<accession>A0A402CXK0</accession>
<evidence type="ECO:0000256" key="9">
    <source>
        <dbReference type="ARBA" id="ARBA00022827"/>
    </source>
</evidence>
<dbReference type="OrthoDB" id="9803667at2"/>
<dbReference type="SUPFAM" id="SSF52374">
    <property type="entry name" value="Nucleotidylyl transferase"/>
    <property type="match status" value="1"/>
</dbReference>
<evidence type="ECO:0000256" key="4">
    <source>
        <dbReference type="ARBA" id="ARBA00022643"/>
    </source>
</evidence>
<dbReference type="GO" id="GO:0005524">
    <property type="term" value="F:ATP binding"/>
    <property type="evidence" value="ECO:0007669"/>
    <property type="project" value="UniProtKB-UniRule"/>
</dbReference>
<keyword evidence="11" id="KW-0511">Multifunctional enzyme</keyword>
<keyword evidence="10 14" id="KW-0067">ATP-binding</keyword>
<keyword evidence="7 14" id="KW-0547">Nucleotide-binding</keyword>
<dbReference type="InterPro" id="IPR023468">
    <property type="entry name" value="Riboflavin_kinase"/>
</dbReference>
<evidence type="ECO:0000256" key="10">
    <source>
        <dbReference type="ARBA" id="ARBA00022840"/>
    </source>
</evidence>
<keyword evidence="16" id="KW-1185">Reference proteome</keyword>
<gene>
    <name evidence="15" type="ORF">CCAX7_43110</name>
</gene>
<dbReference type="SMART" id="SM00904">
    <property type="entry name" value="Flavokinase"/>
    <property type="match status" value="1"/>
</dbReference>
<comment type="catalytic activity">
    <reaction evidence="12 14">
        <text>riboflavin + ATP = FMN + ADP + H(+)</text>
        <dbReference type="Rhea" id="RHEA:14357"/>
        <dbReference type="ChEBI" id="CHEBI:15378"/>
        <dbReference type="ChEBI" id="CHEBI:30616"/>
        <dbReference type="ChEBI" id="CHEBI:57986"/>
        <dbReference type="ChEBI" id="CHEBI:58210"/>
        <dbReference type="ChEBI" id="CHEBI:456216"/>
        <dbReference type="EC" id="2.7.1.26"/>
    </reaction>
</comment>
<dbReference type="GO" id="GO:0006747">
    <property type="term" value="P:FAD biosynthetic process"/>
    <property type="evidence" value="ECO:0007669"/>
    <property type="project" value="UniProtKB-UniRule"/>
</dbReference>
<dbReference type="PANTHER" id="PTHR22749">
    <property type="entry name" value="RIBOFLAVIN KINASE/FMN ADENYLYLTRANSFERASE"/>
    <property type="match status" value="1"/>
</dbReference>
<keyword evidence="8 14" id="KW-0418">Kinase</keyword>
<evidence type="ECO:0000256" key="6">
    <source>
        <dbReference type="ARBA" id="ARBA00022695"/>
    </source>
</evidence>
<name>A0A402CXK0_9BACT</name>
<proteinExistence type="inferred from homology"/>
<evidence type="ECO:0000256" key="2">
    <source>
        <dbReference type="ARBA" id="ARBA00005201"/>
    </source>
</evidence>
<dbReference type="GO" id="GO:0003919">
    <property type="term" value="F:FMN adenylyltransferase activity"/>
    <property type="evidence" value="ECO:0007669"/>
    <property type="project" value="UniProtKB-UniRule"/>
</dbReference>
<evidence type="ECO:0000313" key="16">
    <source>
        <dbReference type="Proteomes" id="UP000287394"/>
    </source>
</evidence>
<evidence type="ECO:0000256" key="7">
    <source>
        <dbReference type="ARBA" id="ARBA00022741"/>
    </source>
</evidence>
<comment type="catalytic activity">
    <reaction evidence="13 14">
        <text>FMN + ATP + H(+) = FAD + diphosphate</text>
        <dbReference type="Rhea" id="RHEA:17237"/>
        <dbReference type="ChEBI" id="CHEBI:15378"/>
        <dbReference type="ChEBI" id="CHEBI:30616"/>
        <dbReference type="ChEBI" id="CHEBI:33019"/>
        <dbReference type="ChEBI" id="CHEBI:57692"/>
        <dbReference type="ChEBI" id="CHEBI:58210"/>
        <dbReference type="EC" id="2.7.7.2"/>
    </reaction>
</comment>
<comment type="similarity">
    <text evidence="14">Belongs to the ribF family.</text>
</comment>
<reference evidence="15 16" key="1">
    <citation type="journal article" date="2019" name="Int. J. Syst. Evol. Microbiol.">
        <title>Capsulimonas corticalis gen. nov., sp. nov., an aerobic capsulated bacterium, of a novel bacterial order, Capsulimonadales ord. nov., of the class Armatimonadia of the phylum Armatimonadetes.</title>
        <authorList>
            <person name="Li J."/>
            <person name="Kudo C."/>
            <person name="Tonouchi A."/>
        </authorList>
    </citation>
    <scope>NUCLEOTIDE SEQUENCE [LARGE SCALE GENOMIC DNA]</scope>
    <source>
        <strain evidence="15 16">AX-7</strain>
    </source>
</reference>
<evidence type="ECO:0000256" key="13">
    <source>
        <dbReference type="ARBA" id="ARBA00049494"/>
    </source>
</evidence>
<keyword evidence="6 14" id="KW-0548">Nucleotidyltransferase</keyword>
<dbReference type="CDD" id="cd02064">
    <property type="entry name" value="FAD_synthetase_N"/>
    <property type="match status" value="1"/>
</dbReference>
<dbReference type="Pfam" id="PF06574">
    <property type="entry name" value="FAD_syn"/>
    <property type="match status" value="1"/>
</dbReference>
<dbReference type="PANTHER" id="PTHR22749:SF6">
    <property type="entry name" value="RIBOFLAVIN KINASE"/>
    <property type="match status" value="1"/>
</dbReference>
<dbReference type="InterPro" id="IPR002606">
    <property type="entry name" value="Riboflavin_kinase_bac"/>
</dbReference>
<dbReference type="InterPro" id="IPR015865">
    <property type="entry name" value="Riboflavin_kinase_bac/euk"/>
</dbReference>
<dbReference type="GO" id="GO:0009231">
    <property type="term" value="P:riboflavin biosynthetic process"/>
    <property type="evidence" value="ECO:0007669"/>
    <property type="project" value="InterPro"/>
</dbReference>
<evidence type="ECO:0000256" key="11">
    <source>
        <dbReference type="ARBA" id="ARBA00023268"/>
    </source>
</evidence>
<keyword evidence="4 14" id="KW-0288">FMN</keyword>
<protein>
    <recommendedName>
        <fullName evidence="14">Riboflavin biosynthesis protein</fullName>
    </recommendedName>
    <domain>
        <recommendedName>
            <fullName evidence="14">Riboflavin kinase</fullName>
            <ecNumber evidence="14">2.7.1.26</ecNumber>
        </recommendedName>
        <alternativeName>
            <fullName evidence="14">Flavokinase</fullName>
        </alternativeName>
    </domain>
    <domain>
        <recommendedName>
            <fullName evidence="14">FMN adenylyltransferase</fullName>
            <ecNumber evidence="14">2.7.7.2</ecNumber>
        </recommendedName>
        <alternativeName>
            <fullName evidence="14">FAD pyrophosphorylase</fullName>
        </alternativeName>
        <alternativeName>
            <fullName evidence="14">FAD synthase</fullName>
        </alternativeName>
    </domain>
</protein>
<dbReference type="Proteomes" id="UP000287394">
    <property type="component" value="Chromosome"/>
</dbReference>
<dbReference type="GO" id="GO:0008531">
    <property type="term" value="F:riboflavin kinase activity"/>
    <property type="evidence" value="ECO:0007669"/>
    <property type="project" value="UniProtKB-UniRule"/>
</dbReference>
<dbReference type="Pfam" id="PF01687">
    <property type="entry name" value="Flavokinase"/>
    <property type="match status" value="1"/>
</dbReference>
<keyword evidence="3 14" id="KW-0285">Flavoprotein</keyword>
<dbReference type="GO" id="GO:0009398">
    <property type="term" value="P:FMN biosynthetic process"/>
    <property type="evidence" value="ECO:0007669"/>
    <property type="project" value="UniProtKB-UniRule"/>
</dbReference>
<dbReference type="SUPFAM" id="SSF82114">
    <property type="entry name" value="Riboflavin kinase-like"/>
    <property type="match status" value="1"/>
</dbReference>
<dbReference type="KEGG" id="ccot:CCAX7_43110"/>
<dbReference type="AlphaFoldDB" id="A0A402CXK0"/>
<dbReference type="FunFam" id="3.40.50.620:FF:000021">
    <property type="entry name" value="Riboflavin biosynthesis protein"/>
    <property type="match status" value="1"/>
</dbReference>
<dbReference type="Gene3D" id="3.40.50.620">
    <property type="entry name" value="HUPs"/>
    <property type="match status" value="1"/>
</dbReference>
<dbReference type="NCBIfam" id="NF004160">
    <property type="entry name" value="PRK05627.1-3"/>
    <property type="match status" value="1"/>
</dbReference>
<evidence type="ECO:0000256" key="5">
    <source>
        <dbReference type="ARBA" id="ARBA00022679"/>
    </source>
</evidence>
<dbReference type="PIRSF" id="PIRSF004491">
    <property type="entry name" value="FAD_Synth"/>
    <property type="match status" value="1"/>
</dbReference>
<dbReference type="FunCoup" id="A0A402CXK0">
    <property type="interactions" value="422"/>
</dbReference>
<keyword evidence="5 14" id="KW-0808">Transferase</keyword>
<dbReference type="EC" id="2.7.1.26" evidence="14"/>